<protein>
    <submittedName>
        <fullName evidence="3">Thioredoxin-related protein</fullName>
    </submittedName>
</protein>
<dbReference type="InterPro" id="IPR041737">
    <property type="entry name" value="SoxW"/>
</dbReference>
<evidence type="ECO:0000256" key="1">
    <source>
        <dbReference type="SAM" id="SignalP"/>
    </source>
</evidence>
<dbReference type="SUPFAM" id="SSF52833">
    <property type="entry name" value="Thioredoxin-like"/>
    <property type="match status" value="1"/>
</dbReference>
<dbReference type="Proteomes" id="UP000252707">
    <property type="component" value="Unassembled WGS sequence"/>
</dbReference>
<dbReference type="EMBL" id="QPJY01000007">
    <property type="protein sequence ID" value="RCX28404.1"/>
    <property type="molecule type" value="Genomic_DNA"/>
</dbReference>
<keyword evidence="4" id="KW-1185">Reference proteome</keyword>
<dbReference type="OrthoDB" id="9811036at2"/>
<feature type="chain" id="PRO_5016843523" evidence="1">
    <location>
        <begin position="23"/>
        <end position="180"/>
    </location>
</feature>
<evidence type="ECO:0000259" key="2">
    <source>
        <dbReference type="Pfam" id="PF13098"/>
    </source>
</evidence>
<dbReference type="InterPro" id="IPR036249">
    <property type="entry name" value="Thioredoxin-like_sf"/>
</dbReference>
<dbReference type="Gene3D" id="3.40.30.10">
    <property type="entry name" value="Glutaredoxin"/>
    <property type="match status" value="1"/>
</dbReference>
<evidence type="ECO:0000313" key="3">
    <source>
        <dbReference type="EMBL" id="RCX28404.1"/>
    </source>
</evidence>
<dbReference type="RefSeq" id="WP_114280337.1">
    <property type="nucleotide sequence ID" value="NZ_QPJY01000007.1"/>
</dbReference>
<organism evidence="3 4">
    <name type="scientific">Thioalbus denitrificans</name>
    <dbReference type="NCBI Taxonomy" id="547122"/>
    <lineage>
        <taxon>Bacteria</taxon>
        <taxon>Pseudomonadati</taxon>
        <taxon>Pseudomonadota</taxon>
        <taxon>Gammaproteobacteria</taxon>
        <taxon>Chromatiales</taxon>
        <taxon>Ectothiorhodospiraceae</taxon>
        <taxon>Thioalbus</taxon>
    </lineage>
</organism>
<keyword evidence="1" id="KW-0732">Signal</keyword>
<accession>A0A369C9D8</accession>
<dbReference type="Pfam" id="PF13098">
    <property type="entry name" value="Thioredoxin_2"/>
    <property type="match status" value="1"/>
</dbReference>
<comment type="caution">
    <text evidence="3">The sequence shown here is derived from an EMBL/GenBank/DDBJ whole genome shotgun (WGS) entry which is preliminary data.</text>
</comment>
<name>A0A369C9D8_9GAMM</name>
<sequence>MKRLSLLLPLLLCLGLGGTAQAAAPRDPATHFFDQTLGDFSEELETARAAGKKGIFLFFESADCPFCHRMKTTVLNQPEVQDAFKTHFLAFSVDTEGDVEITDFQGRTMSQKDFSFKVNDVRATPVMAFYDLEGRQVVRYTGATRDKNEFLLLSDYVAQEKYKEMRFTRYKREQRAAQNP</sequence>
<dbReference type="CDD" id="cd02951">
    <property type="entry name" value="SoxW"/>
    <property type="match status" value="1"/>
</dbReference>
<feature type="signal peptide" evidence="1">
    <location>
        <begin position="1"/>
        <end position="22"/>
    </location>
</feature>
<dbReference type="InterPro" id="IPR012336">
    <property type="entry name" value="Thioredoxin-like_fold"/>
</dbReference>
<proteinExistence type="predicted"/>
<dbReference type="AlphaFoldDB" id="A0A369C9D8"/>
<gene>
    <name evidence="3" type="ORF">DFQ59_107151</name>
</gene>
<feature type="domain" description="Thioredoxin-like fold" evidence="2">
    <location>
        <begin position="50"/>
        <end position="150"/>
    </location>
</feature>
<reference evidence="3 4" key="1">
    <citation type="submission" date="2018-07" db="EMBL/GenBank/DDBJ databases">
        <title>Genomic Encyclopedia of Type Strains, Phase IV (KMG-IV): sequencing the most valuable type-strain genomes for metagenomic binning, comparative biology and taxonomic classification.</title>
        <authorList>
            <person name="Goeker M."/>
        </authorList>
    </citation>
    <scope>NUCLEOTIDE SEQUENCE [LARGE SCALE GENOMIC DNA]</scope>
    <source>
        <strain evidence="3 4">DSM 26407</strain>
    </source>
</reference>
<evidence type="ECO:0000313" key="4">
    <source>
        <dbReference type="Proteomes" id="UP000252707"/>
    </source>
</evidence>